<keyword evidence="2" id="KW-1185">Reference proteome</keyword>
<sequence>MEIMDYINEIIENHEENRDELNLHQLCEDVRNKFNTKCAHEYVGGYESTGYDIDCYAIAFIDENGDIGIASYNKESY</sequence>
<evidence type="ECO:0000313" key="2">
    <source>
        <dbReference type="Proteomes" id="UP000663452"/>
    </source>
</evidence>
<dbReference type="Proteomes" id="UP000663452">
    <property type="component" value="Chromosome"/>
</dbReference>
<dbReference type="RefSeq" id="WP_206101014.1">
    <property type="nucleotide sequence ID" value="NZ_CP070969.1"/>
</dbReference>
<gene>
    <name evidence="1" type="ORF">JRJ22_19130</name>
</gene>
<protein>
    <recommendedName>
        <fullName evidence="3">Phage protein</fullName>
    </recommendedName>
</protein>
<dbReference type="EMBL" id="CP070969">
    <property type="protein sequence ID" value="QSF43381.1"/>
    <property type="molecule type" value="Genomic_DNA"/>
</dbReference>
<accession>A0ABX7L7Z9</accession>
<reference evidence="1 2" key="1">
    <citation type="submission" date="2021-02" db="EMBL/GenBank/DDBJ databases">
        <title>Paenibacillus tianjinensis sp. nov.</title>
        <authorList>
            <person name="Liu H."/>
        </authorList>
    </citation>
    <scope>NUCLEOTIDE SEQUENCE [LARGE SCALE GENOMIC DNA]</scope>
    <source>
        <strain evidence="1 2">TB2019</strain>
    </source>
</reference>
<organism evidence="1 2">
    <name type="scientific">Paenibacillus tianjinensis</name>
    <dbReference type="NCBI Taxonomy" id="2810347"/>
    <lineage>
        <taxon>Bacteria</taxon>
        <taxon>Bacillati</taxon>
        <taxon>Bacillota</taxon>
        <taxon>Bacilli</taxon>
        <taxon>Bacillales</taxon>
        <taxon>Paenibacillaceae</taxon>
        <taxon>Paenibacillus</taxon>
    </lineage>
</organism>
<name>A0ABX7L7Z9_9BACL</name>
<evidence type="ECO:0000313" key="1">
    <source>
        <dbReference type="EMBL" id="QSF43381.1"/>
    </source>
</evidence>
<evidence type="ECO:0008006" key="3">
    <source>
        <dbReference type="Google" id="ProtNLM"/>
    </source>
</evidence>
<proteinExistence type="predicted"/>